<organism evidence="2 3">
    <name type="scientific">Lasiosphaeria ovina</name>
    <dbReference type="NCBI Taxonomy" id="92902"/>
    <lineage>
        <taxon>Eukaryota</taxon>
        <taxon>Fungi</taxon>
        <taxon>Dikarya</taxon>
        <taxon>Ascomycota</taxon>
        <taxon>Pezizomycotina</taxon>
        <taxon>Sordariomycetes</taxon>
        <taxon>Sordariomycetidae</taxon>
        <taxon>Sordariales</taxon>
        <taxon>Lasiosphaeriaceae</taxon>
        <taxon>Lasiosphaeria</taxon>
    </lineage>
</organism>
<keyword evidence="3" id="KW-1185">Reference proteome</keyword>
<reference evidence="2" key="1">
    <citation type="journal article" date="2023" name="Mol. Phylogenet. Evol.">
        <title>Genome-scale phylogeny and comparative genomics of the fungal order Sordariales.</title>
        <authorList>
            <person name="Hensen N."/>
            <person name="Bonometti L."/>
            <person name="Westerberg I."/>
            <person name="Brannstrom I.O."/>
            <person name="Guillou S."/>
            <person name="Cros-Aarteil S."/>
            <person name="Calhoun S."/>
            <person name="Haridas S."/>
            <person name="Kuo A."/>
            <person name="Mondo S."/>
            <person name="Pangilinan J."/>
            <person name="Riley R."/>
            <person name="LaButti K."/>
            <person name="Andreopoulos B."/>
            <person name="Lipzen A."/>
            <person name="Chen C."/>
            <person name="Yan M."/>
            <person name="Daum C."/>
            <person name="Ng V."/>
            <person name="Clum A."/>
            <person name="Steindorff A."/>
            <person name="Ohm R.A."/>
            <person name="Martin F."/>
            <person name="Silar P."/>
            <person name="Natvig D.O."/>
            <person name="Lalanne C."/>
            <person name="Gautier V."/>
            <person name="Ament-Velasquez S.L."/>
            <person name="Kruys A."/>
            <person name="Hutchinson M.I."/>
            <person name="Powell A.J."/>
            <person name="Barry K."/>
            <person name="Miller A.N."/>
            <person name="Grigoriev I.V."/>
            <person name="Debuchy R."/>
            <person name="Gladieux P."/>
            <person name="Hiltunen Thoren M."/>
            <person name="Johannesson H."/>
        </authorList>
    </citation>
    <scope>NUCLEOTIDE SEQUENCE</scope>
    <source>
        <strain evidence="2">CBS 958.72</strain>
    </source>
</reference>
<protein>
    <submittedName>
        <fullName evidence="2">Uncharacterized protein</fullName>
    </submittedName>
</protein>
<evidence type="ECO:0000256" key="1">
    <source>
        <dbReference type="SAM" id="SignalP"/>
    </source>
</evidence>
<dbReference type="PANTHER" id="PTHR38122:SF1">
    <property type="entry name" value="GLYCOPROTEIN X"/>
    <property type="match status" value="1"/>
</dbReference>
<dbReference type="AlphaFoldDB" id="A0AAE0TV05"/>
<evidence type="ECO:0000313" key="3">
    <source>
        <dbReference type="Proteomes" id="UP001287356"/>
    </source>
</evidence>
<comment type="caution">
    <text evidence="2">The sequence shown here is derived from an EMBL/GenBank/DDBJ whole genome shotgun (WGS) entry which is preliminary data.</text>
</comment>
<name>A0AAE0TV05_9PEZI</name>
<reference evidence="2" key="2">
    <citation type="submission" date="2023-06" db="EMBL/GenBank/DDBJ databases">
        <authorList>
            <consortium name="Lawrence Berkeley National Laboratory"/>
            <person name="Haridas S."/>
            <person name="Hensen N."/>
            <person name="Bonometti L."/>
            <person name="Westerberg I."/>
            <person name="Brannstrom I.O."/>
            <person name="Guillou S."/>
            <person name="Cros-Aarteil S."/>
            <person name="Calhoun S."/>
            <person name="Kuo A."/>
            <person name="Mondo S."/>
            <person name="Pangilinan J."/>
            <person name="Riley R."/>
            <person name="Labutti K."/>
            <person name="Andreopoulos B."/>
            <person name="Lipzen A."/>
            <person name="Chen C."/>
            <person name="Yanf M."/>
            <person name="Daum C."/>
            <person name="Ng V."/>
            <person name="Clum A."/>
            <person name="Steindorff A."/>
            <person name="Ohm R."/>
            <person name="Martin F."/>
            <person name="Silar P."/>
            <person name="Natvig D."/>
            <person name="Lalanne C."/>
            <person name="Gautier V."/>
            <person name="Ament-Velasquez S.L."/>
            <person name="Kruys A."/>
            <person name="Hutchinson M.I."/>
            <person name="Powell A.J."/>
            <person name="Barry K."/>
            <person name="Miller A.N."/>
            <person name="Grigoriev I.V."/>
            <person name="Debuchy R."/>
            <person name="Gladieux P."/>
            <person name="Thoren M.H."/>
            <person name="Johannesson H."/>
        </authorList>
    </citation>
    <scope>NUCLEOTIDE SEQUENCE</scope>
    <source>
        <strain evidence="2">CBS 958.72</strain>
    </source>
</reference>
<sequence>MRFSTSSIVFAATVLSGLATAAIPAVCFDICNNALLEGNAVGWSNALCRAGSPFMQYKSGCNQCIAANGGGNLAGTQFAKVGQWCN</sequence>
<accession>A0AAE0TV05</accession>
<dbReference type="Proteomes" id="UP001287356">
    <property type="component" value="Unassembled WGS sequence"/>
</dbReference>
<dbReference type="EMBL" id="JAULSN010000002">
    <property type="protein sequence ID" value="KAK3380769.1"/>
    <property type="molecule type" value="Genomic_DNA"/>
</dbReference>
<keyword evidence="1" id="KW-0732">Signal</keyword>
<gene>
    <name evidence="2" type="ORF">B0T24DRAFT_616267</name>
</gene>
<feature type="signal peptide" evidence="1">
    <location>
        <begin position="1"/>
        <end position="21"/>
    </location>
</feature>
<dbReference type="PANTHER" id="PTHR38122">
    <property type="entry name" value="GLYCOPROTEIN X"/>
    <property type="match status" value="1"/>
</dbReference>
<feature type="chain" id="PRO_5041921138" evidence="1">
    <location>
        <begin position="22"/>
        <end position="86"/>
    </location>
</feature>
<proteinExistence type="predicted"/>
<evidence type="ECO:0000313" key="2">
    <source>
        <dbReference type="EMBL" id="KAK3380769.1"/>
    </source>
</evidence>